<feature type="domain" description="Hemerythrin-like" evidence="2">
    <location>
        <begin position="14"/>
        <end position="133"/>
    </location>
</feature>
<keyword evidence="1" id="KW-0175">Coiled coil</keyword>
<evidence type="ECO:0000313" key="4">
    <source>
        <dbReference type="Proteomes" id="UP000594121"/>
    </source>
</evidence>
<dbReference type="EMBL" id="CP062310">
    <property type="protein sequence ID" value="QOJ78705.1"/>
    <property type="molecule type" value="Genomic_DNA"/>
</dbReference>
<dbReference type="InParanoid" id="A0A7L9FIU1"/>
<dbReference type="KEGG" id="thel:IG193_08115"/>
<sequence>MSHSQWPARKELKEELVRQHLQIEENVVQYLENVLSEYREKPGAYAQYMDRLIARVENLLLPHNTWEEEKVFPLFTGHPLIEALVSQHREIFGLLSTAKQEKSPTRKVQTLLDFLEILKMHSKLENERLVPMIY</sequence>
<organism evidence="3 4">
    <name type="scientific">Infirmifilum lucidum</name>
    <dbReference type="NCBI Taxonomy" id="2776706"/>
    <lineage>
        <taxon>Archaea</taxon>
        <taxon>Thermoproteota</taxon>
        <taxon>Thermoprotei</taxon>
        <taxon>Thermofilales</taxon>
        <taxon>Thermofilaceae</taxon>
        <taxon>Infirmifilum</taxon>
    </lineage>
</organism>
<gene>
    <name evidence="3" type="ORF">IG193_08115</name>
</gene>
<dbReference type="GeneID" id="59149853"/>
<dbReference type="AlphaFoldDB" id="A0A7L9FIU1"/>
<reference evidence="3 4" key="1">
    <citation type="submission" date="2020-10" db="EMBL/GenBank/DDBJ databases">
        <title>Thermofilum lucidum 3507LT sp. nov. a novel member of Thermofilaceae family isolated from Chile hot spring, and proposal of description order Thermofilales.</title>
        <authorList>
            <person name="Zayulina K.S."/>
            <person name="Elcheninov A.G."/>
            <person name="Toshchakov S.V."/>
            <person name="Kublanov I.V."/>
        </authorList>
    </citation>
    <scope>NUCLEOTIDE SEQUENCE [LARGE SCALE GENOMIC DNA]</scope>
    <source>
        <strain evidence="3 4">3507LT</strain>
    </source>
</reference>
<protein>
    <submittedName>
        <fullName evidence="3">Hemerythrin domain-containing protein</fullName>
    </submittedName>
</protein>
<evidence type="ECO:0000313" key="3">
    <source>
        <dbReference type="EMBL" id="QOJ78705.1"/>
    </source>
</evidence>
<dbReference type="RefSeq" id="WP_192818677.1">
    <property type="nucleotide sequence ID" value="NZ_CP062310.1"/>
</dbReference>
<dbReference type="Proteomes" id="UP000594121">
    <property type="component" value="Chromosome"/>
</dbReference>
<accession>A0A7L9FIU1</accession>
<dbReference type="Pfam" id="PF01814">
    <property type="entry name" value="Hemerythrin"/>
    <property type="match status" value="1"/>
</dbReference>
<name>A0A7L9FIU1_9CREN</name>
<feature type="coiled-coil region" evidence="1">
    <location>
        <begin position="13"/>
        <end position="41"/>
    </location>
</feature>
<keyword evidence="4" id="KW-1185">Reference proteome</keyword>
<evidence type="ECO:0000259" key="2">
    <source>
        <dbReference type="Pfam" id="PF01814"/>
    </source>
</evidence>
<dbReference type="InterPro" id="IPR012312">
    <property type="entry name" value="Hemerythrin-like"/>
</dbReference>
<dbReference type="Gene3D" id="1.20.120.520">
    <property type="entry name" value="nmb1532 protein domain like"/>
    <property type="match status" value="1"/>
</dbReference>
<evidence type="ECO:0000256" key="1">
    <source>
        <dbReference type="SAM" id="Coils"/>
    </source>
</evidence>
<proteinExistence type="predicted"/>